<proteinExistence type="predicted"/>
<name>A0A420I7D3_9PEZI</name>
<evidence type="ECO:0000313" key="2">
    <source>
        <dbReference type="Proteomes" id="UP000286134"/>
    </source>
</evidence>
<dbReference type="STRING" id="212602.A0A420I7D3"/>
<comment type="caution">
    <text evidence="1">The sequence shown here is derived from an EMBL/GenBank/DDBJ whole genome shotgun (WGS) entry which is preliminary data.</text>
</comment>
<dbReference type="AlphaFoldDB" id="A0A420I7D3"/>
<sequence length="641" mass="72531">MDFTSLFSNNFLDYLNTDALFPSTNNLNGDNSLFPLTNNSLDQLNANVSLPPADYLNGADASHVPNDVLDSYNHSLSSTNFPNVDHSLPSTNFQNSENSLPLTDHLNTDVSLPPTDYLYAADASLVPNDLLDSLDVDQSLSSTDFLNAENSLTPMDSLNADSSLPWTYNLSAGHLLPSTGHLNTQNSFPSTNLLNQSNSLDHAQETSITSLDLNVIDPVTQINSPELQLGYNFSFFTSNQDKRLSISTMPIISHNSTSFGEEPNTSDLRRHTITELMPSQLCQKINYANSTFSFNVDFQANSRTNIKSYLSEYDLVRRSLIEQNKISDTSIKYSWTDIGQIREWESFSLEEFSKINSLQHLLERDLPKSSLPTPVISCCTSDHNGEYFAAKINTALSQFQEHRYLKMQVHKDEKTNEEIFLSSCDGYASSDEKQDRIVGLRKHLNGWDLIWGKNAAKLKQELDYLESLAQLHYYLREYGCRYGYILTDDNLVVVRHGVEKTPNFGFLETKIFPLNPSRRPSLDENGEPSECLNPRMKKGLVQEGPALLALWYLHMLARDITIPGNASWDIDTDSYSDKSKHMFLTRDTDLLKILDADVRRAKRRKRWTTPWEIKTPRSVKRIHKKVCVKTTGESDSKNNGQ</sequence>
<dbReference type="OrthoDB" id="5300765at2759"/>
<keyword evidence="2" id="KW-1185">Reference proteome</keyword>
<dbReference type="EMBL" id="MCFK01000543">
    <property type="protein sequence ID" value="RKF65620.1"/>
    <property type="molecule type" value="Genomic_DNA"/>
</dbReference>
<organism evidence="1 2">
    <name type="scientific">Erysiphe neolycopersici</name>
    <dbReference type="NCBI Taxonomy" id="212602"/>
    <lineage>
        <taxon>Eukaryota</taxon>
        <taxon>Fungi</taxon>
        <taxon>Dikarya</taxon>
        <taxon>Ascomycota</taxon>
        <taxon>Pezizomycotina</taxon>
        <taxon>Leotiomycetes</taxon>
        <taxon>Erysiphales</taxon>
        <taxon>Erysiphaceae</taxon>
        <taxon>Erysiphe</taxon>
    </lineage>
</organism>
<accession>A0A420I7D3</accession>
<gene>
    <name evidence="1" type="ORF">OnM2_005015</name>
</gene>
<protein>
    <submittedName>
        <fullName evidence="1">Putative sialidase protein</fullName>
    </submittedName>
</protein>
<dbReference type="Proteomes" id="UP000286134">
    <property type="component" value="Unassembled WGS sequence"/>
</dbReference>
<reference evidence="1 2" key="1">
    <citation type="journal article" date="2018" name="BMC Genomics">
        <title>Comparative genome analyses reveal sequence features reflecting distinct modes of host-adaptation between dicot and monocot powdery mildew.</title>
        <authorList>
            <person name="Wu Y."/>
            <person name="Ma X."/>
            <person name="Pan Z."/>
            <person name="Kale S.D."/>
            <person name="Song Y."/>
            <person name="King H."/>
            <person name="Zhang Q."/>
            <person name="Presley C."/>
            <person name="Deng X."/>
            <person name="Wei C.I."/>
            <person name="Xiao S."/>
        </authorList>
    </citation>
    <scope>NUCLEOTIDE SEQUENCE [LARGE SCALE GENOMIC DNA]</scope>
    <source>
        <strain evidence="1">UMSG2</strain>
    </source>
</reference>
<evidence type="ECO:0000313" key="1">
    <source>
        <dbReference type="EMBL" id="RKF65620.1"/>
    </source>
</evidence>